<proteinExistence type="predicted"/>
<reference evidence="2 3" key="1">
    <citation type="submission" date="2024-04" db="EMBL/GenBank/DDBJ databases">
        <title>Draft genome sequence of Sessilibacter corallicola NBRC 116591.</title>
        <authorList>
            <person name="Miyakawa T."/>
            <person name="Kusuya Y."/>
            <person name="Miura T."/>
        </authorList>
    </citation>
    <scope>NUCLEOTIDE SEQUENCE [LARGE SCALE GENOMIC DNA]</scope>
    <source>
        <strain evidence="2 3">KU-00831-HH</strain>
    </source>
</reference>
<sequence>MKKVSLVVFVLQVFTLLFVSNSAIAEANKLPSLNVKLKDVTVSGLSSGAFMTTQMYVANSDIMSGAGIVAGGPYLCARSWDFESNISNATGACMNPLTPSTGPNTDHLVDLTKELSSNKEIDSIENLKDDKIYLFSGQADETVTTMVMDQTYNYYASLGISRDSIRYNKKVDAGHAFITDDSDDSKCDLTKSPFINDCDIYQASEILNFLYSGLNKPTKAQKQKIFEFDQTEFIDSDYTSMSESGFLYVPESCEQGGCRLHVVYHGCLQGYKVIGDLYYNTLGYNEIADTNNLVLLYPQVQPSNKAPFNPQGCWDFWGYSEPKSSNPDFYSKNAPQLKAVRAMIDRLAGPLNTLAKQ</sequence>
<feature type="chain" id="PRO_5045905519" evidence="1">
    <location>
        <begin position="26"/>
        <end position="357"/>
    </location>
</feature>
<feature type="signal peptide" evidence="1">
    <location>
        <begin position="1"/>
        <end position="25"/>
    </location>
</feature>
<keyword evidence="3" id="KW-1185">Reference proteome</keyword>
<gene>
    <name evidence="2" type="ORF">NBRC116591_26850</name>
</gene>
<name>A0ABQ0AB42_9GAMM</name>
<dbReference type="PANTHER" id="PTHR42972:SF8">
    <property type="entry name" value="POLYHYDROXYBUTYRATE DEPOLYMERASE"/>
    <property type="match status" value="1"/>
</dbReference>
<dbReference type="InterPro" id="IPR029058">
    <property type="entry name" value="AB_hydrolase_fold"/>
</dbReference>
<evidence type="ECO:0000256" key="1">
    <source>
        <dbReference type="SAM" id="SignalP"/>
    </source>
</evidence>
<evidence type="ECO:0000313" key="2">
    <source>
        <dbReference type="EMBL" id="GAA6168874.1"/>
    </source>
</evidence>
<dbReference type="EMBL" id="BAABWN010000008">
    <property type="protein sequence ID" value="GAA6168874.1"/>
    <property type="molecule type" value="Genomic_DNA"/>
</dbReference>
<dbReference type="Proteomes" id="UP001465153">
    <property type="component" value="Unassembled WGS sequence"/>
</dbReference>
<protein>
    <submittedName>
        <fullName evidence="2">PHB depolymerase family esterase</fullName>
    </submittedName>
</protein>
<dbReference type="PANTHER" id="PTHR42972">
    <property type="entry name" value="TOL-PAL SYSTEM PROTEIN TOLB"/>
    <property type="match status" value="1"/>
</dbReference>
<accession>A0ABQ0AB42</accession>
<organism evidence="2 3">
    <name type="scientific">Sessilibacter corallicola</name>
    <dbReference type="NCBI Taxonomy" id="2904075"/>
    <lineage>
        <taxon>Bacteria</taxon>
        <taxon>Pseudomonadati</taxon>
        <taxon>Pseudomonadota</taxon>
        <taxon>Gammaproteobacteria</taxon>
        <taxon>Cellvibrionales</taxon>
        <taxon>Cellvibrionaceae</taxon>
        <taxon>Sessilibacter</taxon>
    </lineage>
</organism>
<comment type="caution">
    <text evidence="2">The sequence shown here is derived from an EMBL/GenBank/DDBJ whole genome shotgun (WGS) entry which is preliminary data.</text>
</comment>
<dbReference type="SUPFAM" id="SSF53474">
    <property type="entry name" value="alpha/beta-Hydrolases"/>
    <property type="match status" value="1"/>
</dbReference>
<evidence type="ECO:0000313" key="3">
    <source>
        <dbReference type="Proteomes" id="UP001465153"/>
    </source>
</evidence>
<dbReference type="Gene3D" id="3.40.50.1820">
    <property type="entry name" value="alpha/beta hydrolase"/>
    <property type="match status" value="2"/>
</dbReference>
<keyword evidence="1" id="KW-0732">Signal</keyword>
<dbReference type="RefSeq" id="WP_353303570.1">
    <property type="nucleotide sequence ID" value="NZ_BAABWN010000008.1"/>
</dbReference>